<organism evidence="9 10">
    <name type="scientific">Anopheles sinensis</name>
    <name type="common">Mosquito</name>
    <dbReference type="NCBI Taxonomy" id="74873"/>
    <lineage>
        <taxon>Eukaryota</taxon>
        <taxon>Metazoa</taxon>
        <taxon>Ecdysozoa</taxon>
        <taxon>Arthropoda</taxon>
        <taxon>Hexapoda</taxon>
        <taxon>Insecta</taxon>
        <taxon>Pterygota</taxon>
        <taxon>Neoptera</taxon>
        <taxon>Endopterygota</taxon>
        <taxon>Diptera</taxon>
        <taxon>Nematocera</taxon>
        <taxon>Culicoidea</taxon>
        <taxon>Culicidae</taxon>
        <taxon>Anophelinae</taxon>
        <taxon>Anopheles</taxon>
    </lineage>
</organism>
<evidence type="ECO:0000256" key="5">
    <source>
        <dbReference type="ARBA" id="ARBA00023242"/>
    </source>
</evidence>
<evidence type="ECO:0000256" key="6">
    <source>
        <dbReference type="SAM" id="Coils"/>
    </source>
</evidence>
<reference evidence="9" key="2">
    <citation type="submission" date="2020-05" db="UniProtKB">
        <authorList>
            <consortium name="EnsemblMetazoa"/>
        </authorList>
    </citation>
    <scope>IDENTIFICATION</scope>
</reference>
<reference evidence="8 10" key="1">
    <citation type="journal article" date="2014" name="BMC Genomics">
        <title>Genome sequence of Anopheles sinensis provides insight into genetics basis of mosquito competence for malaria parasites.</title>
        <authorList>
            <person name="Zhou D."/>
            <person name="Zhang D."/>
            <person name="Ding G."/>
            <person name="Shi L."/>
            <person name="Hou Q."/>
            <person name="Ye Y."/>
            <person name="Xu Y."/>
            <person name="Zhou H."/>
            <person name="Xiong C."/>
            <person name="Li S."/>
            <person name="Yu J."/>
            <person name="Hong S."/>
            <person name="Yu X."/>
            <person name="Zou P."/>
            <person name="Chen C."/>
            <person name="Chang X."/>
            <person name="Wang W."/>
            <person name="Lv Y."/>
            <person name="Sun Y."/>
            <person name="Ma L."/>
            <person name="Shen B."/>
            <person name="Zhu C."/>
        </authorList>
    </citation>
    <scope>NUCLEOTIDE SEQUENCE [LARGE SCALE GENOMIC DNA]</scope>
</reference>
<dbReference type="VEuPathDB" id="VectorBase:ASIC003969"/>
<keyword evidence="4" id="KW-0804">Transcription</keyword>
<dbReference type="STRING" id="74873.A0A084VFR3"/>
<feature type="region of interest" description="Disordered" evidence="7">
    <location>
        <begin position="219"/>
        <end position="319"/>
    </location>
</feature>
<dbReference type="PANTHER" id="PTHR21964">
    <property type="entry name" value="BREAST CANCER METASTASIS-SUPPRESSOR 1"/>
    <property type="match status" value="1"/>
</dbReference>
<dbReference type="EMBL" id="ATLV01012458">
    <property type="status" value="NOT_ANNOTATED_CDS"/>
    <property type="molecule type" value="Genomic_DNA"/>
</dbReference>
<proteinExistence type="predicted"/>
<feature type="compositionally biased region" description="Low complexity" evidence="7">
    <location>
        <begin position="287"/>
        <end position="317"/>
    </location>
</feature>
<dbReference type="Pfam" id="PF08598">
    <property type="entry name" value="Sds3"/>
    <property type="match status" value="1"/>
</dbReference>
<dbReference type="Proteomes" id="UP000030765">
    <property type="component" value="Unassembled WGS sequence"/>
</dbReference>
<keyword evidence="5" id="KW-0539">Nucleus</keyword>
<protein>
    <recommendedName>
        <fullName evidence="11">Sin3 histone deacetylase corepressor complex component SDS3</fullName>
    </recommendedName>
</protein>
<dbReference type="GO" id="GO:0005654">
    <property type="term" value="C:nucleoplasm"/>
    <property type="evidence" value="ECO:0007669"/>
    <property type="project" value="UniProtKB-ARBA"/>
</dbReference>
<gene>
    <name evidence="8" type="ORF">ZHAS_00003969</name>
</gene>
<dbReference type="EnsemblMetazoa" id="ASIC003969-RA">
    <property type="protein sequence ID" value="ASIC003969-PA"/>
    <property type="gene ID" value="ASIC003969"/>
</dbReference>
<evidence type="ECO:0008006" key="11">
    <source>
        <dbReference type="Google" id="ProtNLM"/>
    </source>
</evidence>
<feature type="region of interest" description="Disordered" evidence="7">
    <location>
        <begin position="169"/>
        <end position="197"/>
    </location>
</feature>
<keyword evidence="2" id="KW-0678">Repressor</keyword>
<evidence type="ECO:0000256" key="4">
    <source>
        <dbReference type="ARBA" id="ARBA00023163"/>
    </source>
</evidence>
<dbReference type="SMART" id="SM01401">
    <property type="entry name" value="Sds3"/>
    <property type="match status" value="1"/>
</dbReference>
<keyword evidence="6" id="KW-0175">Coiled coil</keyword>
<name>A0A084VFR3_ANOSI</name>
<keyword evidence="3" id="KW-0805">Transcription regulation</keyword>
<dbReference type="InterPro" id="IPR013907">
    <property type="entry name" value="Sds3"/>
</dbReference>
<dbReference type="VEuPathDB" id="VectorBase:ASIS005667"/>
<comment type="subcellular location">
    <subcellularLocation>
        <location evidence="1">Nucleus</location>
    </subcellularLocation>
</comment>
<evidence type="ECO:0000256" key="2">
    <source>
        <dbReference type="ARBA" id="ARBA00022491"/>
    </source>
</evidence>
<feature type="compositionally biased region" description="Low complexity" evidence="7">
    <location>
        <begin position="235"/>
        <end position="257"/>
    </location>
</feature>
<feature type="region of interest" description="Disordered" evidence="7">
    <location>
        <begin position="1"/>
        <end position="52"/>
    </location>
</feature>
<dbReference type="OMA" id="YERRWYH"/>
<feature type="compositionally biased region" description="Acidic residues" evidence="7">
    <location>
        <begin position="28"/>
        <end position="42"/>
    </location>
</feature>
<evidence type="ECO:0000313" key="9">
    <source>
        <dbReference type="EnsemblMetazoa" id="ASIC003969-PA"/>
    </source>
</evidence>
<accession>A0A084VFR3</accession>
<feature type="compositionally biased region" description="Polar residues" evidence="7">
    <location>
        <begin position="269"/>
        <end position="286"/>
    </location>
</feature>
<dbReference type="EMBL" id="KE524793">
    <property type="protein sequence ID" value="KFB36807.1"/>
    <property type="molecule type" value="Genomic_DNA"/>
</dbReference>
<keyword evidence="10" id="KW-1185">Reference proteome</keyword>
<evidence type="ECO:0000256" key="7">
    <source>
        <dbReference type="SAM" id="MobiDB-lite"/>
    </source>
</evidence>
<dbReference type="GO" id="GO:0010468">
    <property type="term" value="P:regulation of gene expression"/>
    <property type="evidence" value="ECO:0007669"/>
    <property type="project" value="UniProtKB-ARBA"/>
</dbReference>
<evidence type="ECO:0000256" key="1">
    <source>
        <dbReference type="ARBA" id="ARBA00004123"/>
    </source>
</evidence>
<feature type="coiled-coil region" evidence="6">
    <location>
        <begin position="117"/>
        <end position="163"/>
    </location>
</feature>
<evidence type="ECO:0000313" key="10">
    <source>
        <dbReference type="Proteomes" id="UP000030765"/>
    </source>
</evidence>
<evidence type="ECO:0000256" key="3">
    <source>
        <dbReference type="ARBA" id="ARBA00023015"/>
    </source>
</evidence>
<sequence>MSSKHQPTMELIPEEKPEHEYEAHLSEDNEYDSGEDTEEASETELGSSMNQRTMDERMEIKEQMYQDKLANLMHQMELLKMRKHPDYLRRVEALTVELEDRLMLNELHRDYMLQCAEKDCANEIAAAEKEFEEKAAELKETLIAEWEDRKKMVEQEYATMELSGDSIDVKPTVTRKLRRRPNEPLPVPEKRRKPSTSQLVFLLDEKEIEHDLKLVLRGKPSHSGRSQQQHGINGGASTSSGAGPSGINPSTSAHSSGGNSGGTGYASGQSCSDQNGASTSEVFASGSQSNQSSNTQPSSSRTQSPSSLQQPQQQPLSETRIEDGKLWYERRWFHRGQPVYVEGKDISRFSGNISAIGVDGICVKKTSDGQKVRIFLSHLRRGKVSIKRRAN</sequence>
<feature type="compositionally biased region" description="Basic and acidic residues" evidence="7">
    <location>
        <begin position="13"/>
        <end position="27"/>
    </location>
</feature>
<dbReference type="AlphaFoldDB" id="A0A084VFR3"/>
<evidence type="ECO:0000313" key="8">
    <source>
        <dbReference type="EMBL" id="KFB36807.1"/>
    </source>
</evidence>
<dbReference type="OrthoDB" id="70376at2759"/>